<feature type="non-terminal residue" evidence="5">
    <location>
        <position position="127"/>
    </location>
</feature>
<comment type="caution">
    <text evidence="5">The sequence shown here is derived from an EMBL/GenBank/DDBJ whole genome shotgun (WGS) entry which is preliminary data.</text>
</comment>
<feature type="domain" description="RNA polymerase sigma-70 region 2" evidence="4">
    <location>
        <begin position="18"/>
        <end position="77"/>
    </location>
</feature>
<dbReference type="AlphaFoldDB" id="A0A2G9ZEK3"/>
<keyword evidence="3" id="KW-0804">Transcription</keyword>
<dbReference type="InterPro" id="IPR013325">
    <property type="entry name" value="RNA_pol_sigma_r2"/>
</dbReference>
<dbReference type="SUPFAM" id="SSF88946">
    <property type="entry name" value="Sigma2 domain of RNA polymerase sigma factors"/>
    <property type="match status" value="1"/>
</dbReference>
<dbReference type="GO" id="GO:0016987">
    <property type="term" value="F:sigma factor activity"/>
    <property type="evidence" value="ECO:0007669"/>
    <property type="project" value="UniProtKB-KW"/>
</dbReference>
<dbReference type="PANTHER" id="PTHR43133">
    <property type="entry name" value="RNA POLYMERASE ECF-TYPE SIGMA FACTO"/>
    <property type="match status" value="1"/>
</dbReference>
<dbReference type="EMBL" id="PCSB01000057">
    <property type="protein sequence ID" value="PIP31603.1"/>
    <property type="molecule type" value="Genomic_DNA"/>
</dbReference>
<evidence type="ECO:0000313" key="5">
    <source>
        <dbReference type="EMBL" id="PIP31603.1"/>
    </source>
</evidence>
<dbReference type="PANTHER" id="PTHR43133:SF62">
    <property type="entry name" value="RNA POLYMERASE SIGMA FACTOR SIGZ"/>
    <property type="match status" value="1"/>
</dbReference>
<protein>
    <recommendedName>
        <fullName evidence="4">RNA polymerase sigma-70 region 2 domain-containing protein</fullName>
    </recommendedName>
</protein>
<dbReference type="GO" id="GO:0006352">
    <property type="term" value="P:DNA-templated transcription initiation"/>
    <property type="evidence" value="ECO:0007669"/>
    <property type="project" value="InterPro"/>
</dbReference>
<dbReference type="InterPro" id="IPR039425">
    <property type="entry name" value="RNA_pol_sigma-70-like"/>
</dbReference>
<evidence type="ECO:0000259" key="4">
    <source>
        <dbReference type="Pfam" id="PF04542"/>
    </source>
</evidence>
<dbReference type="InterPro" id="IPR014284">
    <property type="entry name" value="RNA_pol_sigma-70_dom"/>
</dbReference>
<keyword evidence="2" id="KW-0731">Sigma factor</keyword>
<organism evidence="5 6">
    <name type="scientific">bacterium (Candidatus Gribaldobacteria) CG23_combo_of_CG06-09_8_20_14_all_37_87_8</name>
    <dbReference type="NCBI Taxonomy" id="2014278"/>
    <lineage>
        <taxon>Bacteria</taxon>
        <taxon>Candidatus Gribaldobacteria</taxon>
    </lineage>
</organism>
<dbReference type="InterPro" id="IPR007627">
    <property type="entry name" value="RNA_pol_sigma70_r2"/>
</dbReference>
<evidence type="ECO:0000256" key="3">
    <source>
        <dbReference type="ARBA" id="ARBA00023163"/>
    </source>
</evidence>
<name>A0A2G9ZEK3_9BACT</name>
<dbReference type="Gene3D" id="1.10.1740.10">
    <property type="match status" value="1"/>
</dbReference>
<sequence length="127" mass="14912">MRSKQKQFTKIYDNQVEKIYRYVFLKTGNVEIAEDITSQVFVKGWRKFKSLGAVENENAYLFKIAKNEIVDHYRKTTKYKIVSVSNVAEISEEVPTLEEEQQVKSEIKIAKDLLTQLKDDYQDVLIL</sequence>
<proteinExistence type="predicted"/>
<evidence type="ECO:0000256" key="1">
    <source>
        <dbReference type="ARBA" id="ARBA00023015"/>
    </source>
</evidence>
<reference evidence="5 6" key="1">
    <citation type="submission" date="2017-09" db="EMBL/GenBank/DDBJ databases">
        <title>Depth-based differentiation of microbial function through sediment-hosted aquifers and enrichment of novel symbionts in the deep terrestrial subsurface.</title>
        <authorList>
            <person name="Probst A.J."/>
            <person name="Ladd B."/>
            <person name="Jarett J.K."/>
            <person name="Geller-Mcgrath D.E."/>
            <person name="Sieber C.M."/>
            <person name="Emerson J.B."/>
            <person name="Anantharaman K."/>
            <person name="Thomas B.C."/>
            <person name="Malmstrom R."/>
            <person name="Stieglmeier M."/>
            <person name="Klingl A."/>
            <person name="Woyke T."/>
            <person name="Ryan C.M."/>
            <person name="Banfield J.F."/>
        </authorList>
    </citation>
    <scope>NUCLEOTIDE SEQUENCE [LARGE SCALE GENOMIC DNA]</scope>
    <source>
        <strain evidence="5">CG23_combo_of_CG06-09_8_20_14_all_37_87_8</strain>
    </source>
</reference>
<accession>A0A2G9ZEK3</accession>
<dbReference type="Pfam" id="PF04542">
    <property type="entry name" value="Sigma70_r2"/>
    <property type="match status" value="1"/>
</dbReference>
<evidence type="ECO:0000256" key="2">
    <source>
        <dbReference type="ARBA" id="ARBA00023082"/>
    </source>
</evidence>
<dbReference type="Proteomes" id="UP000230447">
    <property type="component" value="Unassembled WGS sequence"/>
</dbReference>
<evidence type="ECO:0000313" key="6">
    <source>
        <dbReference type="Proteomes" id="UP000230447"/>
    </source>
</evidence>
<dbReference type="NCBIfam" id="TIGR02937">
    <property type="entry name" value="sigma70-ECF"/>
    <property type="match status" value="1"/>
</dbReference>
<keyword evidence="1" id="KW-0805">Transcription regulation</keyword>
<gene>
    <name evidence="5" type="ORF">COX24_02660</name>
</gene>